<dbReference type="HOGENOM" id="CLU_2575486_0_0_1"/>
<reference evidence="1 2" key="1">
    <citation type="journal article" date="2013" name="Nat. Commun.">
        <title>The evolution and pathogenic mechanisms of the rice sheath blight pathogen.</title>
        <authorList>
            <person name="Zheng A."/>
            <person name="Lin R."/>
            <person name="Xu L."/>
            <person name="Qin P."/>
            <person name="Tang C."/>
            <person name="Ai P."/>
            <person name="Zhang D."/>
            <person name="Liu Y."/>
            <person name="Sun Z."/>
            <person name="Feng H."/>
            <person name="Wang Y."/>
            <person name="Chen Y."/>
            <person name="Liang X."/>
            <person name="Fu R."/>
            <person name="Li Q."/>
            <person name="Zhang J."/>
            <person name="Yu X."/>
            <person name="Xie Z."/>
            <person name="Ding L."/>
            <person name="Guan P."/>
            <person name="Tang J."/>
            <person name="Liang Y."/>
            <person name="Wang S."/>
            <person name="Deng Q."/>
            <person name="Li S."/>
            <person name="Zhu J."/>
            <person name="Wang L."/>
            <person name="Liu H."/>
            <person name="Li P."/>
        </authorList>
    </citation>
    <scope>NUCLEOTIDE SEQUENCE [LARGE SCALE GENOMIC DNA]</scope>
    <source>
        <strain evidence="2">AG-1 IA</strain>
    </source>
</reference>
<accession>L8WMW2</accession>
<name>L8WMW2_THACA</name>
<keyword evidence="2" id="KW-1185">Reference proteome</keyword>
<sequence length="81" mass="9024">MCGLIWTRFLRVYWTTVERTMWCWFFGHGAGAKVANVELIATNVLFSSKESTGPGGSSEASLELGMLRIFGLAPIFIHLLE</sequence>
<dbReference type="Proteomes" id="UP000011668">
    <property type="component" value="Unassembled WGS sequence"/>
</dbReference>
<evidence type="ECO:0000313" key="1">
    <source>
        <dbReference type="EMBL" id="ELU39496.1"/>
    </source>
</evidence>
<organism evidence="1 2">
    <name type="scientific">Thanatephorus cucumeris (strain AG1-IA)</name>
    <name type="common">Rice sheath blight fungus</name>
    <name type="synonym">Rhizoctonia solani</name>
    <dbReference type="NCBI Taxonomy" id="983506"/>
    <lineage>
        <taxon>Eukaryota</taxon>
        <taxon>Fungi</taxon>
        <taxon>Dikarya</taxon>
        <taxon>Basidiomycota</taxon>
        <taxon>Agaricomycotina</taxon>
        <taxon>Agaricomycetes</taxon>
        <taxon>Cantharellales</taxon>
        <taxon>Ceratobasidiaceae</taxon>
        <taxon>Rhizoctonia</taxon>
        <taxon>Rhizoctonia solani AG-1</taxon>
    </lineage>
</organism>
<dbReference type="EMBL" id="AFRT01001748">
    <property type="protein sequence ID" value="ELU39496.1"/>
    <property type="molecule type" value="Genomic_DNA"/>
</dbReference>
<protein>
    <submittedName>
        <fullName evidence="1">Uncharacterized protein</fullName>
    </submittedName>
</protein>
<evidence type="ECO:0000313" key="2">
    <source>
        <dbReference type="Proteomes" id="UP000011668"/>
    </source>
</evidence>
<proteinExistence type="predicted"/>
<dbReference type="AlphaFoldDB" id="L8WMW2"/>
<comment type="caution">
    <text evidence="1">The sequence shown here is derived from an EMBL/GenBank/DDBJ whole genome shotgun (WGS) entry which is preliminary data.</text>
</comment>
<gene>
    <name evidence="1" type="ORF">AG1IA_06473</name>
</gene>